<comment type="caution">
    <text evidence="4">The sequence shown here is derived from an EMBL/GenBank/DDBJ whole genome shotgun (WGS) entry which is preliminary data.</text>
</comment>
<dbReference type="Proteomes" id="UP000623129">
    <property type="component" value="Unassembled WGS sequence"/>
</dbReference>
<evidence type="ECO:0000313" key="4">
    <source>
        <dbReference type="EMBL" id="KAF3339516.1"/>
    </source>
</evidence>
<name>A0A833RPJ5_9POAL</name>
<keyword evidence="3" id="KW-0413">Isomerase</keyword>
<dbReference type="Gene3D" id="1.10.590.10">
    <property type="entry name" value="Chorismate mutase, AroQ class superfamily, eukaryotic"/>
    <property type="match status" value="1"/>
</dbReference>
<dbReference type="UniPathway" id="UPA00120">
    <property type="reaction ID" value="UER00203"/>
</dbReference>
<comment type="catalytic activity">
    <reaction evidence="1">
        <text>chorismate = prephenate</text>
        <dbReference type="Rhea" id="RHEA:13897"/>
        <dbReference type="ChEBI" id="CHEBI:29748"/>
        <dbReference type="ChEBI" id="CHEBI:29934"/>
        <dbReference type="EC" id="5.4.99.5"/>
    </reaction>
</comment>
<accession>A0A833RPJ5</accession>
<reference evidence="4" key="1">
    <citation type="submission" date="2020-01" db="EMBL/GenBank/DDBJ databases">
        <title>Genome sequence of Kobresia littledalei, the first chromosome-level genome in the family Cyperaceae.</title>
        <authorList>
            <person name="Qu G."/>
        </authorList>
    </citation>
    <scope>NUCLEOTIDE SEQUENCE</scope>
    <source>
        <strain evidence="4">C.B.Clarke</strain>
        <tissue evidence="4">Leaf</tissue>
    </source>
</reference>
<dbReference type="GO" id="GO:0004106">
    <property type="term" value="F:chorismate mutase activity"/>
    <property type="evidence" value="ECO:0007669"/>
    <property type="project" value="UniProtKB-EC"/>
</dbReference>
<evidence type="ECO:0000256" key="3">
    <source>
        <dbReference type="ARBA" id="ARBA00023235"/>
    </source>
</evidence>
<dbReference type="GO" id="GO:0009073">
    <property type="term" value="P:aromatic amino acid family biosynthetic process"/>
    <property type="evidence" value="ECO:0007669"/>
    <property type="project" value="InterPro"/>
</dbReference>
<protein>
    <recommendedName>
        <fullName evidence="2">chorismate mutase</fullName>
        <ecNumber evidence="2">5.4.99.5</ecNumber>
    </recommendedName>
</protein>
<dbReference type="PANTHER" id="PTHR21145">
    <property type="entry name" value="CHORISMATE MUTASE"/>
    <property type="match status" value="1"/>
</dbReference>
<dbReference type="InterPro" id="IPR036263">
    <property type="entry name" value="Chorismate_II_sf"/>
</dbReference>
<dbReference type="EMBL" id="SWLB01000004">
    <property type="protein sequence ID" value="KAF3339516.1"/>
    <property type="molecule type" value="Genomic_DNA"/>
</dbReference>
<dbReference type="EC" id="5.4.99.5" evidence="2"/>
<gene>
    <name evidence="4" type="ORF">FCM35_KLT16987</name>
</gene>
<dbReference type="AlphaFoldDB" id="A0A833RPJ5"/>
<evidence type="ECO:0000256" key="1">
    <source>
        <dbReference type="ARBA" id="ARBA00000824"/>
    </source>
</evidence>
<dbReference type="GO" id="GO:0005737">
    <property type="term" value="C:cytoplasm"/>
    <property type="evidence" value="ECO:0007669"/>
    <property type="project" value="TreeGrafter"/>
</dbReference>
<dbReference type="SUPFAM" id="SSF48600">
    <property type="entry name" value="Chorismate mutase II"/>
    <property type="match status" value="1"/>
</dbReference>
<proteinExistence type="predicted"/>
<dbReference type="InterPro" id="IPR008238">
    <property type="entry name" value="Chorismate_mutase_AroQ_euk"/>
</dbReference>
<evidence type="ECO:0000313" key="5">
    <source>
        <dbReference type="Proteomes" id="UP000623129"/>
    </source>
</evidence>
<organism evidence="4 5">
    <name type="scientific">Carex littledalei</name>
    <dbReference type="NCBI Taxonomy" id="544730"/>
    <lineage>
        <taxon>Eukaryota</taxon>
        <taxon>Viridiplantae</taxon>
        <taxon>Streptophyta</taxon>
        <taxon>Embryophyta</taxon>
        <taxon>Tracheophyta</taxon>
        <taxon>Spermatophyta</taxon>
        <taxon>Magnoliopsida</taxon>
        <taxon>Liliopsida</taxon>
        <taxon>Poales</taxon>
        <taxon>Cyperaceae</taxon>
        <taxon>Cyperoideae</taxon>
        <taxon>Cariceae</taxon>
        <taxon>Carex</taxon>
        <taxon>Carex subgen. Euthyceras</taxon>
    </lineage>
</organism>
<dbReference type="GO" id="GO:0046417">
    <property type="term" value="P:chorismate metabolic process"/>
    <property type="evidence" value="ECO:0007669"/>
    <property type="project" value="InterPro"/>
</dbReference>
<evidence type="ECO:0000256" key="2">
    <source>
        <dbReference type="ARBA" id="ARBA00012404"/>
    </source>
</evidence>
<sequence length="83" mass="9339">MVCRDVPNFVDARAVQGVRRVEVKATIFGQEVRGDGETHASFNGNGAMPVYKIQLTLVAELYGTWIMPLTKEVQVQYLLQRLD</sequence>
<dbReference type="OrthoDB" id="191918at2759"/>
<dbReference type="PANTHER" id="PTHR21145:SF0">
    <property type="entry name" value="CHORISMATE MUTASE 1, CHLOROPLASTIC"/>
    <property type="match status" value="1"/>
</dbReference>
<keyword evidence="5" id="KW-1185">Reference proteome</keyword>
<dbReference type="InterPro" id="IPR037039">
    <property type="entry name" value="CM_AroQ_sf_eucaryotic"/>
</dbReference>